<feature type="active site" description="Proton donor/acceptor" evidence="5">
    <location>
        <position position="112"/>
    </location>
</feature>
<feature type="binding site" evidence="6">
    <location>
        <begin position="139"/>
        <end position="140"/>
    </location>
    <ligand>
        <name>substrate</name>
    </ligand>
</feature>
<feature type="binding site" evidence="6">
    <location>
        <begin position="112"/>
        <end position="115"/>
    </location>
    <ligand>
        <name>substrate</name>
    </ligand>
</feature>
<dbReference type="NCBIfam" id="TIGR01258">
    <property type="entry name" value="pgm_1"/>
    <property type="match status" value="1"/>
</dbReference>
<dbReference type="InterPro" id="IPR029033">
    <property type="entry name" value="His_PPase_superfam"/>
</dbReference>
<name>A0AAD7XHQ6_9STRA</name>
<dbReference type="AlphaFoldDB" id="A0AAD7XHQ6"/>
<dbReference type="SUPFAM" id="SSF53254">
    <property type="entry name" value="Phosphoglycerate mutase-like"/>
    <property type="match status" value="1"/>
</dbReference>
<comment type="caution">
    <text evidence="8">The sequence shown here is derived from an EMBL/GenBank/DDBJ whole genome shotgun (WGS) entry which is preliminary data.</text>
</comment>
<evidence type="ECO:0000313" key="8">
    <source>
        <dbReference type="EMBL" id="KAJ8598831.1"/>
    </source>
</evidence>
<dbReference type="SMART" id="SM00855">
    <property type="entry name" value="PGAM"/>
    <property type="match status" value="1"/>
</dbReference>
<feature type="binding site" evidence="6">
    <location>
        <position position="123"/>
    </location>
    <ligand>
        <name>substrate</name>
    </ligand>
</feature>
<keyword evidence="9" id="KW-1185">Reference proteome</keyword>
<sequence length="338" mass="37851">MPQPIRMSLTEEVKVTTSANRNKCGTLILLRHAESIWNVPHDERFTGWTDVPLTRKGEFDATAAGKTLNDRGVEVEVAFTSLLQRASRTLDLALASCEAPGVSIRKSWRLNERHYGALQGLNKAQAAIDMGHDIVREWRRSWDVPPPAMTPSHPLWDSIYGHPMYAKLDVPVADLPHGESVAQCATRLEPYWFSDIVPVLRSGKCTMVCAHANSLRALLRIIFRRQVTDHQIRSVKIPTGVPLIYRLEEVPRDECDPILVGPDPVLDLCEGLSENPDYDLVPQPPPPGCEDLTGEMLWPLEECPIIYHDWKLEAAQIKAEAIKAATQSKLILPRPTTD</sequence>
<evidence type="ECO:0000256" key="1">
    <source>
        <dbReference type="ARBA" id="ARBA00006717"/>
    </source>
</evidence>
<proteinExistence type="inferred from homology"/>
<dbReference type="HAMAP" id="MF_01039">
    <property type="entry name" value="PGAM_GpmA"/>
    <property type="match status" value="1"/>
</dbReference>
<dbReference type="Pfam" id="PF00300">
    <property type="entry name" value="His_Phos_1"/>
    <property type="match status" value="1"/>
</dbReference>
<gene>
    <name evidence="8" type="ORF">CTAYLR_008540</name>
</gene>
<evidence type="ECO:0000256" key="5">
    <source>
        <dbReference type="PIRSR" id="PIRSR613078-1"/>
    </source>
</evidence>
<protein>
    <recommendedName>
        <fullName evidence="2">phosphoglycerate mutase (2,3-diphosphoglycerate-dependent)</fullName>
        <ecNumber evidence="2">5.4.2.11</ecNumber>
    </recommendedName>
</protein>
<feature type="binding site" evidence="6">
    <location>
        <begin position="31"/>
        <end position="38"/>
    </location>
    <ligand>
        <name>substrate</name>
    </ligand>
</feature>
<evidence type="ECO:0000256" key="7">
    <source>
        <dbReference type="PIRSR" id="PIRSR613078-3"/>
    </source>
</evidence>
<evidence type="ECO:0000256" key="4">
    <source>
        <dbReference type="ARBA" id="ARBA00023235"/>
    </source>
</evidence>
<feature type="binding site" evidence="6">
    <location>
        <position position="85"/>
    </location>
    <ligand>
        <name>substrate</name>
    </ligand>
</feature>
<dbReference type="PANTHER" id="PTHR11931">
    <property type="entry name" value="PHOSPHOGLYCERATE MUTASE"/>
    <property type="match status" value="1"/>
</dbReference>
<evidence type="ECO:0000256" key="2">
    <source>
        <dbReference type="ARBA" id="ARBA00012028"/>
    </source>
</evidence>
<keyword evidence="4" id="KW-0413">Isomerase</keyword>
<comment type="similarity">
    <text evidence="1">Belongs to the phosphoglycerate mutase family. BPG-dependent PGAM subfamily.</text>
</comment>
<evidence type="ECO:0000256" key="6">
    <source>
        <dbReference type="PIRSR" id="PIRSR613078-2"/>
    </source>
</evidence>
<evidence type="ECO:0000256" key="3">
    <source>
        <dbReference type="ARBA" id="ARBA00023152"/>
    </source>
</evidence>
<dbReference type="Gene3D" id="3.40.50.1240">
    <property type="entry name" value="Phosphoglycerate mutase-like"/>
    <property type="match status" value="1"/>
</dbReference>
<feature type="site" description="Transition state stabilizer" evidence="7">
    <location>
        <position position="211"/>
    </location>
</feature>
<dbReference type="EMBL" id="JAQMWT010000634">
    <property type="protein sequence ID" value="KAJ8598831.1"/>
    <property type="molecule type" value="Genomic_DNA"/>
</dbReference>
<reference evidence="8" key="1">
    <citation type="submission" date="2023-01" db="EMBL/GenBank/DDBJ databases">
        <title>Metagenome sequencing of chrysophaentin producing Chrysophaeum taylorii.</title>
        <authorList>
            <person name="Davison J."/>
            <person name="Bewley C."/>
        </authorList>
    </citation>
    <scope>NUCLEOTIDE SEQUENCE</scope>
    <source>
        <strain evidence="8">NIES-1699</strain>
    </source>
</reference>
<accession>A0AAD7XHQ6</accession>
<organism evidence="8 9">
    <name type="scientific">Chrysophaeum taylorii</name>
    <dbReference type="NCBI Taxonomy" id="2483200"/>
    <lineage>
        <taxon>Eukaryota</taxon>
        <taxon>Sar</taxon>
        <taxon>Stramenopiles</taxon>
        <taxon>Ochrophyta</taxon>
        <taxon>Pelagophyceae</taxon>
        <taxon>Pelagomonadales</taxon>
        <taxon>Pelagomonadaceae</taxon>
        <taxon>Chrysophaeum</taxon>
    </lineage>
</organism>
<dbReference type="CDD" id="cd07067">
    <property type="entry name" value="HP_PGM_like"/>
    <property type="match status" value="1"/>
</dbReference>
<dbReference type="Proteomes" id="UP001230188">
    <property type="component" value="Unassembled WGS sequence"/>
</dbReference>
<dbReference type="EC" id="5.4.2.11" evidence="2"/>
<dbReference type="InterPro" id="IPR005952">
    <property type="entry name" value="Phosphogly_mut1"/>
</dbReference>
<dbReference type="GO" id="GO:0004619">
    <property type="term" value="F:phosphoglycerate mutase activity"/>
    <property type="evidence" value="ECO:0007669"/>
    <property type="project" value="UniProtKB-EC"/>
</dbReference>
<feature type="binding site" evidence="6">
    <location>
        <begin position="46"/>
        <end position="47"/>
    </location>
    <ligand>
        <name>substrate</name>
    </ligand>
</feature>
<keyword evidence="3" id="KW-0324">Glycolysis</keyword>
<evidence type="ECO:0000313" key="9">
    <source>
        <dbReference type="Proteomes" id="UP001230188"/>
    </source>
</evidence>
<dbReference type="GO" id="GO:0006096">
    <property type="term" value="P:glycolytic process"/>
    <property type="evidence" value="ECO:0007669"/>
    <property type="project" value="UniProtKB-KW"/>
</dbReference>
<feature type="active site" description="Tele-phosphohistidine intermediate" evidence="5">
    <location>
        <position position="32"/>
    </location>
</feature>
<dbReference type="InterPro" id="IPR013078">
    <property type="entry name" value="His_Pase_superF_clade-1"/>
</dbReference>